<sequence length="298" mass="32357">MMTQKNHWLLVIIALTCTYFIWGSTYLAIKYAIESFPPFFMVGIRFTVAGTLLYIILRSMGHAAPNLVQWRGAALVGLLLPVLGNGTVSHVQLHVSSSVAALAIATAPIWMAIFSSLWGHKISRREWLGIAIGLVGILLLNTRGSLQGDWLSAALLMFAAACWSLGSVWSKHMTMPDGLMGAASQMLCGGLIALLFSVAFGEHWPVQVSARSWAAIAFLVVLGSIVAFSAYHWLLHHVRPMVASSNTFVNPVVAFVVGALFADERIHTMEYIALAVILVGVFLVLTATREAVPEEQIV</sequence>
<evidence type="ECO:0000256" key="6">
    <source>
        <dbReference type="SAM" id="Phobius"/>
    </source>
</evidence>
<name>A0A1G9EXP2_9PROT</name>
<evidence type="ECO:0000313" key="9">
    <source>
        <dbReference type="Proteomes" id="UP000198629"/>
    </source>
</evidence>
<keyword evidence="4 6" id="KW-1133">Transmembrane helix</keyword>
<dbReference type="AlphaFoldDB" id="A0A1G9EXP2"/>
<proteinExistence type="inferred from homology"/>
<dbReference type="Pfam" id="PF00892">
    <property type="entry name" value="EamA"/>
    <property type="match status" value="2"/>
</dbReference>
<dbReference type="InterPro" id="IPR050638">
    <property type="entry name" value="AA-Vitamin_Transporters"/>
</dbReference>
<dbReference type="Proteomes" id="UP000198629">
    <property type="component" value="Unassembled WGS sequence"/>
</dbReference>
<keyword evidence="9" id="KW-1185">Reference proteome</keyword>
<protein>
    <submittedName>
        <fullName evidence="8">Permease of the drug/metabolite transporter (DMT) superfamily</fullName>
    </submittedName>
</protein>
<feature type="transmembrane region" description="Helical" evidence="6">
    <location>
        <begin position="94"/>
        <end position="115"/>
    </location>
</feature>
<dbReference type="STRING" id="492660.SAMN05192566_2509"/>
<comment type="subcellular location">
    <subcellularLocation>
        <location evidence="1">Membrane</location>
        <topology evidence="1">Multi-pass membrane protein</topology>
    </subcellularLocation>
</comment>
<accession>A0A1G9EXP2</accession>
<feature type="transmembrane region" description="Helical" evidence="6">
    <location>
        <begin position="127"/>
        <end position="144"/>
    </location>
</feature>
<feature type="transmembrane region" description="Helical" evidence="6">
    <location>
        <begin position="213"/>
        <end position="234"/>
    </location>
</feature>
<keyword evidence="5 6" id="KW-0472">Membrane</keyword>
<evidence type="ECO:0000256" key="2">
    <source>
        <dbReference type="ARBA" id="ARBA00007362"/>
    </source>
</evidence>
<evidence type="ECO:0000256" key="4">
    <source>
        <dbReference type="ARBA" id="ARBA00022989"/>
    </source>
</evidence>
<feature type="domain" description="EamA" evidence="7">
    <location>
        <begin position="11"/>
        <end position="141"/>
    </location>
</feature>
<dbReference type="EMBL" id="FNFX01000005">
    <property type="protein sequence ID" value="SDK80798.1"/>
    <property type="molecule type" value="Genomic_DNA"/>
</dbReference>
<feature type="transmembrane region" description="Helical" evidence="6">
    <location>
        <begin position="35"/>
        <end position="56"/>
    </location>
</feature>
<feature type="transmembrane region" description="Helical" evidence="6">
    <location>
        <begin position="7"/>
        <end position="29"/>
    </location>
</feature>
<feature type="transmembrane region" description="Helical" evidence="6">
    <location>
        <begin position="68"/>
        <end position="88"/>
    </location>
</feature>
<feature type="domain" description="EamA" evidence="7">
    <location>
        <begin position="153"/>
        <end position="285"/>
    </location>
</feature>
<dbReference type="SUPFAM" id="SSF103481">
    <property type="entry name" value="Multidrug resistance efflux transporter EmrE"/>
    <property type="match status" value="2"/>
</dbReference>
<feature type="transmembrane region" description="Helical" evidence="6">
    <location>
        <begin position="182"/>
        <end position="201"/>
    </location>
</feature>
<evidence type="ECO:0000313" key="8">
    <source>
        <dbReference type="EMBL" id="SDK80798.1"/>
    </source>
</evidence>
<evidence type="ECO:0000256" key="5">
    <source>
        <dbReference type="ARBA" id="ARBA00023136"/>
    </source>
</evidence>
<dbReference type="NCBIfam" id="NF008432">
    <property type="entry name" value="PRK11272.1"/>
    <property type="match status" value="1"/>
</dbReference>
<evidence type="ECO:0000256" key="3">
    <source>
        <dbReference type="ARBA" id="ARBA00022692"/>
    </source>
</evidence>
<gene>
    <name evidence="8" type="ORF">SAMN05192566_2509</name>
</gene>
<dbReference type="InterPro" id="IPR037185">
    <property type="entry name" value="EmrE-like"/>
</dbReference>
<dbReference type="InterPro" id="IPR000620">
    <property type="entry name" value="EamA_dom"/>
</dbReference>
<dbReference type="GO" id="GO:0016020">
    <property type="term" value="C:membrane"/>
    <property type="evidence" value="ECO:0007669"/>
    <property type="project" value="UniProtKB-SubCell"/>
</dbReference>
<organism evidence="8 9">
    <name type="scientific">Methylophilus rhizosphaerae</name>
    <dbReference type="NCBI Taxonomy" id="492660"/>
    <lineage>
        <taxon>Bacteria</taxon>
        <taxon>Pseudomonadati</taxon>
        <taxon>Pseudomonadota</taxon>
        <taxon>Betaproteobacteria</taxon>
        <taxon>Nitrosomonadales</taxon>
        <taxon>Methylophilaceae</taxon>
        <taxon>Methylophilus</taxon>
    </lineage>
</organism>
<evidence type="ECO:0000256" key="1">
    <source>
        <dbReference type="ARBA" id="ARBA00004141"/>
    </source>
</evidence>
<dbReference type="PANTHER" id="PTHR32322">
    <property type="entry name" value="INNER MEMBRANE TRANSPORTER"/>
    <property type="match status" value="1"/>
</dbReference>
<feature type="transmembrane region" description="Helical" evidence="6">
    <location>
        <begin position="268"/>
        <end position="287"/>
    </location>
</feature>
<feature type="transmembrane region" description="Helical" evidence="6">
    <location>
        <begin position="150"/>
        <end position="170"/>
    </location>
</feature>
<keyword evidence="3 6" id="KW-0812">Transmembrane</keyword>
<comment type="similarity">
    <text evidence="2">Belongs to the EamA transporter family.</text>
</comment>
<reference evidence="9" key="1">
    <citation type="submission" date="2016-10" db="EMBL/GenBank/DDBJ databases">
        <authorList>
            <person name="Varghese N."/>
            <person name="Submissions S."/>
        </authorList>
    </citation>
    <scope>NUCLEOTIDE SEQUENCE [LARGE SCALE GENOMIC DNA]</scope>
    <source>
        <strain evidence="9">CBMB127</strain>
    </source>
</reference>
<evidence type="ECO:0000259" key="7">
    <source>
        <dbReference type="Pfam" id="PF00892"/>
    </source>
</evidence>
<feature type="transmembrane region" description="Helical" evidence="6">
    <location>
        <begin position="241"/>
        <end position="262"/>
    </location>
</feature>
<dbReference type="PANTHER" id="PTHR32322:SF2">
    <property type="entry name" value="EAMA DOMAIN-CONTAINING PROTEIN"/>
    <property type="match status" value="1"/>
</dbReference>